<protein>
    <recommendedName>
        <fullName evidence="3">HEPN domain-containing protein</fullName>
    </recommendedName>
</protein>
<organism evidence="1 2">
    <name type="scientific">candidate division WOR-3 bacterium</name>
    <dbReference type="NCBI Taxonomy" id="2052148"/>
    <lineage>
        <taxon>Bacteria</taxon>
        <taxon>Bacteria division WOR-3</taxon>
    </lineage>
</organism>
<proteinExistence type="predicted"/>
<gene>
    <name evidence="1" type="ORF">DRP53_09830</name>
</gene>
<evidence type="ECO:0000313" key="2">
    <source>
        <dbReference type="Proteomes" id="UP000268469"/>
    </source>
</evidence>
<dbReference type="Proteomes" id="UP000268469">
    <property type="component" value="Unassembled WGS sequence"/>
</dbReference>
<comment type="caution">
    <text evidence="1">The sequence shown here is derived from an EMBL/GenBank/DDBJ whole genome shotgun (WGS) entry which is preliminary data.</text>
</comment>
<sequence>METHREAERWIKDARRCFLRAHGREKENGSWVSATDLCSKDLARDLMRRAERAILAAEKFLESIKNA</sequence>
<dbReference type="EMBL" id="QNBE01000124">
    <property type="protein sequence ID" value="RKX68859.1"/>
    <property type="molecule type" value="Genomic_DNA"/>
</dbReference>
<accession>A0A660SDK3</accession>
<name>A0A660SDK3_UNCW3</name>
<dbReference type="AlphaFoldDB" id="A0A660SDK3"/>
<reference evidence="1 2" key="1">
    <citation type="submission" date="2018-06" db="EMBL/GenBank/DDBJ databases">
        <title>Extensive metabolic versatility and redundancy in microbially diverse, dynamic hydrothermal sediments.</title>
        <authorList>
            <person name="Dombrowski N."/>
            <person name="Teske A."/>
            <person name="Baker B.J."/>
        </authorList>
    </citation>
    <scope>NUCLEOTIDE SEQUENCE [LARGE SCALE GENOMIC DNA]</scope>
    <source>
        <strain evidence="1">B36_G15</strain>
    </source>
</reference>
<evidence type="ECO:0000313" key="1">
    <source>
        <dbReference type="EMBL" id="RKX68859.1"/>
    </source>
</evidence>
<evidence type="ECO:0008006" key="3">
    <source>
        <dbReference type="Google" id="ProtNLM"/>
    </source>
</evidence>